<feature type="compositionally biased region" description="Polar residues" evidence="1">
    <location>
        <begin position="82"/>
        <end position="96"/>
    </location>
</feature>
<evidence type="ECO:0000313" key="2">
    <source>
        <dbReference type="EMBL" id="VUZ53662.1"/>
    </source>
</evidence>
<feature type="region of interest" description="Disordered" evidence="1">
    <location>
        <begin position="78"/>
        <end position="106"/>
    </location>
</feature>
<name>A0A564Z2H0_HYMDI</name>
<keyword evidence="3" id="KW-1185">Reference proteome</keyword>
<proteinExistence type="predicted"/>
<gene>
    <name evidence="2" type="ORF">WMSIL1_LOCUS11584</name>
</gene>
<evidence type="ECO:0000313" key="3">
    <source>
        <dbReference type="Proteomes" id="UP000321570"/>
    </source>
</evidence>
<organism evidence="2 3">
    <name type="scientific">Hymenolepis diminuta</name>
    <name type="common">Rat tapeworm</name>
    <dbReference type="NCBI Taxonomy" id="6216"/>
    <lineage>
        <taxon>Eukaryota</taxon>
        <taxon>Metazoa</taxon>
        <taxon>Spiralia</taxon>
        <taxon>Lophotrochozoa</taxon>
        <taxon>Platyhelminthes</taxon>
        <taxon>Cestoda</taxon>
        <taxon>Eucestoda</taxon>
        <taxon>Cyclophyllidea</taxon>
        <taxon>Hymenolepididae</taxon>
        <taxon>Hymenolepis</taxon>
    </lineage>
</organism>
<accession>A0A564Z2H0</accession>
<feature type="non-terminal residue" evidence="2">
    <location>
        <position position="186"/>
    </location>
</feature>
<sequence length="186" mass="21470">MSEAKCTGSELKKDEMELESTEYTVHENKSRIVKSLEHSATILNQNTSNGTRNSAHIRASGIKGDEKICANKDQAELDQNRQQRYNLSKETPNQDLSNRKFPYSSLPRASSCKLYKNERPRWNSSSKIDRRDYSSEKTIKTWKTASPKYCKLQQSDQSVYDRLYKISSHKRSKSSPPIKSREEVTQ</sequence>
<dbReference type="AlphaFoldDB" id="A0A564Z2H0"/>
<reference evidence="2 3" key="1">
    <citation type="submission" date="2019-07" db="EMBL/GenBank/DDBJ databases">
        <authorList>
            <person name="Jastrzebski P J."/>
            <person name="Paukszto L."/>
            <person name="Jastrzebski P J."/>
        </authorList>
    </citation>
    <scope>NUCLEOTIDE SEQUENCE [LARGE SCALE GENOMIC DNA]</scope>
    <source>
        <strain evidence="2 3">WMS-il1</strain>
    </source>
</reference>
<dbReference type="EMBL" id="CABIJS010000555">
    <property type="protein sequence ID" value="VUZ53662.1"/>
    <property type="molecule type" value="Genomic_DNA"/>
</dbReference>
<feature type="region of interest" description="Disordered" evidence="1">
    <location>
        <begin position="1"/>
        <end position="23"/>
    </location>
</feature>
<feature type="region of interest" description="Disordered" evidence="1">
    <location>
        <begin position="167"/>
        <end position="186"/>
    </location>
</feature>
<protein>
    <submittedName>
        <fullName evidence="2">Uncharacterized protein</fullName>
    </submittedName>
</protein>
<evidence type="ECO:0000256" key="1">
    <source>
        <dbReference type="SAM" id="MobiDB-lite"/>
    </source>
</evidence>
<dbReference type="Proteomes" id="UP000321570">
    <property type="component" value="Unassembled WGS sequence"/>
</dbReference>